<dbReference type="OrthoDB" id="9793478at2"/>
<reference evidence="3 4" key="1">
    <citation type="submission" date="2019-07" db="EMBL/GenBank/DDBJ databases">
        <title>Description of 53C-WASEF.</title>
        <authorList>
            <person name="Pitt A."/>
            <person name="Hahn M.W."/>
        </authorList>
    </citation>
    <scope>NUCLEOTIDE SEQUENCE [LARGE SCALE GENOMIC DNA]</scope>
    <source>
        <strain evidence="3 4">53C-WASEF</strain>
    </source>
</reference>
<dbReference type="InterPro" id="IPR023799">
    <property type="entry name" value="RbfA_dom_sf"/>
</dbReference>
<comment type="similarity">
    <text evidence="2">Belongs to the RbfA family.</text>
</comment>
<dbReference type="SUPFAM" id="SSF89919">
    <property type="entry name" value="Ribosome-binding factor A, RbfA"/>
    <property type="match status" value="1"/>
</dbReference>
<dbReference type="InterPro" id="IPR000238">
    <property type="entry name" value="RbfA"/>
</dbReference>
<evidence type="ECO:0000256" key="1">
    <source>
        <dbReference type="ARBA" id="ARBA00022517"/>
    </source>
</evidence>
<dbReference type="Gene3D" id="3.30.300.20">
    <property type="match status" value="1"/>
</dbReference>
<dbReference type="HAMAP" id="MF_00003">
    <property type="entry name" value="RbfA"/>
    <property type="match status" value="1"/>
</dbReference>
<dbReference type="PROSITE" id="PS01319">
    <property type="entry name" value="RBFA"/>
    <property type="match status" value="1"/>
</dbReference>
<keyword evidence="1 2" id="KW-0690">Ribosome biogenesis</keyword>
<evidence type="ECO:0000313" key="3">
    <source>
        <dbReference type="EMBL" id="TSJ78400.1"/>
    </source>
</evidence>
<sequence length="127" mass="14456">MSTRTLRVNELIHRELNAILRTIYKDEAVAITITGVQVSPDLHEGKVFVAVTGEEEDEVKSLRWLKHNSKEFRFELGRRIVLKNMPHFTYAMDTSTTRGNRILSVLDDIAAQDKARNAAQPPAPEKE</sequence>
<dbReference type="InterPro" id="IPR015946">
    <property type="entry name" value="KH_dom-like_a/b"/>
</dbReference>
<dbReference type="PANTHER" id="PTHR33515">
    <property type="entry name" value="RIBOSOME-BINDING FACTOR A, CHLOROPLASTIC-RELATED"/>
    <property type="match status" value="1"/>
</dbReference>
<comment type="caution">
    <text evidence="3">The sequence shown here is derived from an EMBL/GenBank/DDBJ whole genome shotgun (WGS) entry which is preliminary data.</text>
</comment>
<dbReference type="Proteomes" id="UP000315648">
    <property type="component" value="Unassembled WGS sequence"/>
</dbReference>
<accession>A0A556QP24</accession>
<keyword evidence="4" id="KW-1185">Reference proteome</keyword>
<evidence type="ECO:0000313" key="4">
    <source>
        <dbReference type="Proteomes" id="UP000315648"/>
    </source>
</evidence>
<comment type="subcellular location">
    <subcellularLocation>
        <location evidence="2">Cytoplasm</location>
    </subcellularLocation>
</comment>
<organism evidence="3 4">
    <name type="scientific">Rariglobus hedericola</name>
    <dbReference type="NCBI Taxonomy" id="2597822"/>
    <lineage>
        <taxon>Bacteria</taxon>
        <taxon>Pseudomonadati</taxon>
        <taxon>Verrucomicrobiota</taxon>
        <taxon>Opitutia</taxon>
        <taxon>Opitutales</taxon>
        <taxon>Opitutaceae</taxon>
        <taxon>Rariglobus</taxon>
    </lineage>
</organism>
<gene>
    <name evidence="2 3" type="primary">rbfA</name>
    <name evidence="3" type="ORF">FPL22_03615</name>
</gene>
<dbReference type="GO" id="GO:0043024">
    <property type="term" value="F:ribosomal small subunit binding"/>
    <property type="evidence" value="ECO:0007669"/>
    <property type="project" value="TreeGrafter"/>
</dbReference>
<dbReference type="InterPro" id="IPR020053">
    <property type="entry name" value="Ribosome-bd_factorA_CS"/>
</dbReference>
<dbReference type="GO" id="GO:0030490">
    <property type="term" value="P:maturation of SSU-rRNA"/>
    <property type="evidence" value="ECO:0007669"/>
    <property type="project" value="UniProtKB-UniRule"/>
</dbReference>
<protein>
    <recommendedName>
        <fullName evidence="2">Ribosome-binding factor A</fullName>
    </recommendedName>
</protein>
<dbReference type="GO" id="GO:0005829">
    <property type="term" value="C:cytosol"/>
    <property type="evidence" value="ECO:0007669"/>
    <property type="project" value="TreeGrafter"/>
</dbReference>
<dbReference type="PANTHER" id="PTHR33515:SF1">
    <property type="entry name" value="RIBOSOME-BINDING FACTOR A, CHLOROPLASTIC-RELATED"/>
    <property type="match status" value="1"/>
</dbReference>
<dbReference type="RefSeq" id="WP_144228741.1">
    <property type="nucleotide sequence ID" value="NZ_CBCRVV010000003.1"/>
</dbReference>
<dbReference type="AlphaFoldDB" id="A0A556QP24"/>
<dbReference type="NCBIfam" id="TIGR00082">
    <property type="entry name" value="rbfA"/>
    <property type="match status" value="1"/>
</dbReference>
<name>A0A556QP24_9BACT</name>
<dbReference type="EMBL" id="VMBG01000001">
    <property type="protein sequence ID" value="TSJ78400.1"/>
    <property type="molecule type" value="Genomic_DNA"/>
</dbReference>
<proteinExistence type="inferred from homology"/>
<keyword evidence="2" id="KW-0963">Cytoplasm</keyword>
<dbReference type="Pfam" id="PF02033">
    <property type="entry name" value="RBFA"/>
    <property type="match status" value="1"/>
</dbReference>
<comment type="function">
    <text evidence="2">One of several proteins that assist in the late maturation steps of the functional core of the 30S ribosomal subunit. Associates with free 30S ribosomal subunits (but not with 30S subunits that are part of 70S ribosomes or polysomes). Required for efficient processing of 16S rRNA. May interact with the 5'-terminal helix region of 16S rRNA.</text>
</comment>
<comment type="subunit">
    <text evidence="2">Monomer. Binds 30S ribosomal subunits, but not 50S ribosomal subunits or 70S ribosomes.</text>
</comment>
<evidence type="ECO:0000256" key="2">
    <source>
        <dbReference type="HAMAP-Rule" id="MF_00003"/>
    </source>
</evidence>